<dbReference type="Pfam" id="PF21760">
    <property type="entry name" value="SecD_1st"/>
    <property type="match status" value="1"/>
</dbReference>
<sequence length="408" mass="44157">MKHRSPVILLIIIAVVAFLSYTGAYGLKLGDYNVKALGGEVKQGLDLKGGIYVIEEIQDANVDAETVDRTVQLIKERVDKFGVVDPTIQKEGDRRIRIEIPGMYDQQKALEFIGQTGYLKFVGPNSDEILSGKDVKDAYVTFDEYNRAQISLEFNEEGKQKFSDATQKYIGQEISIYLDEDLLSAPTVQAHITDGNARITGMESTETAKRIASLIKSGALPVTLKPLTVRTIGPTLGTDALARSVQAAFVGILFVMIFMIAYYRLPGVIASIALVVYILINLYAYIALKATMSLSAIAGFLLSVGMAVDANVLIFERIKEELKLGKTLKAALNSGFDRALTSIIDGNVTTVIAAAILAALGTGPVKGFAVTLVIGIVASMLTAVIVTRFLLKLVMDIKAFSNKKLYGA</sequence>
<evidence type="ECO:0000256" key="7">
    <source>
        <dbReference type="ARBA" id="ARBA00023010"/>
    </source>
</evidence>
<dbReference type="AlphaFoldDB" id="A0A0P8YCU1"/>
<evidence type="ECO:0000256" key="3">
    <source>
        <dbReference type="ARBA" id="ARBA00022475"/>
    </source>
</evidence>
<evidence type="ECO:0000259" key="12">
    <source>
        <dbReference type="Pfam" id="PF22599"/>
    </source>
</evidence>
<dbReference type="Pfam" id="PF02355">
    <property type="entry name" value="SecD_SecF_C"/>
    <property type="match status" value="1"/>
</dbReference>
<keyword evidence="4 9" id="KW-0812">Transmembrane</keyword>
<keyword evidence="6 9" id="KW-1133">Transmembrane helix</keyword>
<organism evidence="13 14">
    <name type="scientific">Oxobacter pfennigii</name>
    <dbReference type="NCBI Taxonomy" id="36849"/>
    <lineage>
        <taxon>Bacteria</taxon>
        <taxon>Bacillati</taxon>
        <taxon>Bacillota</taxon>
        <taxon>Clostridia</taxon>
        <taxon>Eubacteriales</taxon>
        <taxon>Clostridiaceae</taxon>
        <taxon>Oxobacter</taxon>
    </lineage>
</organism>
<dbReference type="RefSeq" id="WP_054874535.1">
    <property type="nucleotide sequence ID" value="NZ_LKET01000028.1"/>
</dbReference>
<keyword evidence="3 9" id="KW-1003">Cell membrane</keyword>
<dbReference type="GO" id="GO:0015450">
    <property type="term" value="F:protein-transporting ATPase activity"/>
    <property type="evidence" value="ECO:0007669"/>
    <property type="project" value="InterPro"/>
</dbReference>
<keyword evidence="7 9" id="KW-0811">Translocation</keyword>
<comment type="similarity">
    <text evidence="9">Belongs to the SecD/SecF family. SecD subfamily.</text>
</comment>
<evidence type="ECO:0000256" key="1">
    <source>
        <dbReference type="ARBA" id="ARBA00004651"/>
    </source>
</evidence>
<evidence type="ECO:0000256" key="4">
    <source>
        <dbReference type="ARBA" id="ARBA00022692"/>
    </source>
</evidence>
<comment type="function">
    <text evidence="9">Part of the Sec protein translocase complex. Interacts with the SecYEG preprotein conducting channel. SecDF uses the proton motive force (PMF) to complete protein translocation after the ATP-dependent function of SecA.</text>
</comment>
<evidence type="ECO:0000256" key="9">
    <source>
        <dbReference type="HAMAP-Rule" id="MF_01463"/>
    </source>
</evidence>
<feature type="domain" description="Protein translocase subunit SecDF P1" evidence="11">
    <location>
        <begin position="67"/>
        <end position="123"/>
    </location>
</feature>
<evidence type="ECO:0000259" key="10">
    <source>
        <dbReference type="Pfam" id="PF02355"/>
    </source>
</evidence>
<dbReference type="InterPro" id="IPR005791">
    <property type="entry name" value="SecD"/>
</dbReference>
<gene>
    <name evidence="9 13" type="primary">secD</name>
    <name evidence="13" type="ORF">OXPF_14670</name>
</gene>
<evidence type="ECO:0000259" key="11">
    <source>
        <dbReference type="Pfam" id="PF21760"/>
    </source>
</evidence>
<dbReference type="PATRIC" id="fig|36849.3.peg.1555"/>
<dbReference type="GO" id="GO:0043952">
    <property type="term" value="P:protein transport by the Sec complex"/>
    <property type="evidence" value="ECO:0007669"/>
    <property type="project" value="UniProtKB-UniRule"/>
</dbReference>
<feature type="domain" description="SecDF P1 head subdomain" evidence="12">
    <location>
        <begin position="126"/>
        <end position="222"/>
    </location>
</feature>
<evidence type="ECO:0000256" key="8">
    <source>
        <dbReference type="ARBA" id="ARBA00023136"/>
    </source>
</evidence>
<dbReference type="InterPro" id="IPR054384">
    <property type="entry name" value="SecDF_P1_head"/>
</dbReference>
<feature type="transmembrane region" description="Helical" evidence="9">
    <location>
        <begin position="336"/>
        <end position="361"/>
    </location>
</feature>
<feature type="transmembrane region" description="Helical" evidence="9">
    <location>
        <begin position="367"/>
        <end position="391"/>
    </location>
</feature>
<dbReference type="InterPro" id="IPR055344">
    <property type="entry name" value="SecD_SecF_C_bact"/>
</dbReference>
<dbReference type="GO" id="GO:0006605">
    <property type="term" value="P:protein targeting"/>
    <property type="evidence" value="ECO:0007669"/>
    <property type="project" value="UniProtKB-UniRule"/>
</dbReference>
<dbReference type="FunFam" id="1.20.1640.10:FF:000004">
    <property type="entry name" value="Protein translocase subunit SecD"/>
    <property type="match status" value="1"/>
</dbReference>
<comment type="caution">
    <text evidence="9">Lacks conserved residue(s) required for the propagation of feature annotation.</text>
</comment>
<dbReference type="OrthoDB" id="9805019at2"/>
<dbReference type="InterPro" id="IPR048631">
    <property type="entry name" value="SecD_1st"/>
</dbReference>
<dbReference type="PANTHER" id="PTHR30081:SF1">
    <property type="entry name" value="PROTEIN TRANSLOCASE SUBUNIT SECD"/>
    <property type="match status" value="1"/>
</dbReference>
<dbReference type="NCBIfam" id="TIGR00916">
    <property type="entry name" value="2A0604s01"/>
    <property type="match status" value="1"/>
</dbReference>
<name>A0A0P8YCU1_9CLOT</name>
<feature type="transmembrane region" description="Helical" evidence="9">
    <location>
        <begin position="294"/>
        <end position="315"/>
    </location>
</feature>
<feature type="domain" description="Protein export membrane protein SecD/SecF C-terminal" evidence="10">
    <location>
        <begin position="227"/>
        <end position="392"/>
    </location>
</feature>
<comment type="subcellular location">
    <subcellularLocation>
        <location evidence="1 9">Cell membrane</location>
        <topology evidence="1 9">Multi-pass membrane protein</topology>
    </subcellularLocation>
</comment>
<dbReference type="EMBL" id="LKET01000028">
    <property type="protein sequence ID" value="KPU44989.1"/>
    <property type="molecule type" value="Genomic_DNA"/>
</dbReference>
<dbReference type="GO" id="GO:0005886">
    <property type="term" value="C:plasma membrane"/>
    <property type="evidence" value="ECO:0007669"/>
    <property type="project" value="UniProtKB-SubCell"/>
</dbReference>
<evidence type="ECO:0000313" key="13">
    <source>
        <dbReference type="EMBL" id="KPU44989.1"/>
    </source>
</evidence>
<dbReference type="HAMAP" id="MF_01463_B">
    <property type="entry name" value="SecD_B"/>
    <property type="match status" value="1"/>
</dbReference>
<keyword evidence="2 9" id="KW-0813">Transport</keyword>
<accession>A0A0P8YCU1</accession>
<dbReference type="Proteomes" id="UP000050326">
    <property type="component" value="Unassembled WGS sequence"/>
</dbReference>
<dbReference type="Pfam" id="PF22599">
    <property type="entry name" value="SecDF_P1_head"/>
    <property type="match status" value="1"/>
</dbReference>
<dbReference type="NCBIfam" id="TIGR01129">
    <property type="entry name" value="secD"/>
    <property type="match status" value="1"/>
</dbReference>
<dbReference type="InterPro" id="IPR022813">
    <property type="entry name" value="SecD/SecF_arch_bac"/>
</dbReference>
<keyword evidence="14" id="KW-1185">Reference proteome</keyword>
<keyword evidence="5 9" id="KW-0653">Protein transport</keyword>
<protein>
    <recommendedName>
        <fullName evidence="9">Protein translocase subunit SecD</fullName>
    </recommendedName>
</protein>
<proteinExistence type="inferred from homology"/>
<keyword evidence="8 9" id="KW-0472">Membrane</keyword>
<dbReference type="SUPFAM" id="SSF82866">
    <property type="entry name" value="Multidrug efflux transporter AcrB transmembrane domain"/>
    <property type="match status" value="1"/>
</dbReference>
<evidence type="ECO:0000256" key="6">
    <source>
        <dbReference type="ARBA" id="ARBA00022989"/>
    </source>
</evidence>
<evidence type="ECO:0000256" key="5">
    <source>
        <dbReference type="ARBA" id="ARBA00022927"/>
    </source>
</evidence>
<dbReference type="Gene3D" id="3.30.70.3220">
    <property type="match status" value="1"/>
</dbReference>
<dbReference type="InterPro" id="IPR048634">
    <property type="entry name" value="SecD_SecF_C"/>
</dbReference>
<feature type="transmembrane region" description="Helical" evidence="9">
    <location>
        <begin position="268"/>
        <end position="288"/>
    </location>
</feature>
<comment type="subunit">
    <text evidence="9">Forms a complex with SecF. Part of the essential Sec protein translocation apparatus which comprises SecA, SecYEG and auxiliary proteins SecDF. Other proteins may also be involved.</text>
</comment>
<comment type="caution">
    <text evidence="13">The sequence shown here is derived from an EMBL/GenBank/DDBJ whole genome shotgun (WGS) entry which is preliminary data.</text>
</comment>
<evidence type="ECO:0000313" key="14">
    <source>
        <dbReference type="Proteomes" id="UP000050326"/>
    </source>
</evidence>
<dbReference type="PANTHER" id="PTHR30081">
    <property type="entry name" value="PROTEIN-EXPORT MEMBRANE PROTEIN SEC"/>
    <property type="match status" value="1"/>
</dbReference>
<dbReference type="GO" id="GO:0065002">
    <property type="term" value="P:intracellular protein transmembrane transport"/>
    <property type="evidence" value="ECO:0007669"/>
    <property type="project" value="UniProtKB-UniRule"/>
</dbReference>
<reference evidence="13 14" key="1">
    <citation type="submission" date="2015-09" db="EMBL/GenBank/DDBJ databases">
        <title>Genome sequence of Oxobacter pfennigii DSM 3222.</title>
        <authorList>
            <person name="Poehlein A."/>
            <person name="Bengelsdorf F.R."/>
            <person name="Schiel-Bengelsdorf B."/>
            <person name="Duerre P."/>
            <person name="Daniel R."/>
        </authorList>
    </citation>
    <scope>NUCLEOTIDE SEQUENCE [LARGE SCALE GENOMIC DNA]</scope>
    <source>
        <strain evidence="13 14">DSM 3222</strain>
    </source>
</reference>
<dbReference type="Gene3D" id="1.20.1640.10">
    <property type="entry name" value="Multidrug efflux transporter AcrB transmembrane domain"/>
    <property type="match status" value="1"/>
</dbReference>
<evidence type="ECO:0000256" key="2">
    <source>
        <dbReference type="ARBA" id="ARBA00022448"/>
    </source>
</evidence>
<dbReference type="STRING" id="36849.OXPF_14670"/>
<feature type="transmembrane region" description="Helical" evidence="9">
    <location>
        <begin position="240"/>
        <end position="261"/>
    </location>
</feature>